<evidence type="ECO:0000256" key="1">
    <source>
        <dbReference type="SAM" id="MobiDB-lite"/>
    </source>
</evidence>
<evidence type="ECO:0000313" key="3">
    <source>
        <dbReference type="Proteomes" id="UP001596047"/>
    </source>
</evidence>
<keyword evidence="2" id="KW-0489">Methyltransferase</keyword>
<dbReference type="EMBL" id="JBHSOW010000015">
    <property type="protein sequence ID" value="MFC5648282.1"/>
    <property type="molecule type" value="Genomic_DNA"/>
</dbReference>
<keyword evidence="3" id="KW-1185">Reference proteome</keyword>
<keyword evidence="2" id="KW-0808">Transferase</keyword>
<sequence length="216" mass="23099">MGFLSVLSMAHKLIKERVSPGDLVVDATCGNGVDTLMLAELTGPRGCVYAFDIQEQALERTRDRLAAAFGDDSAAESPSHIEGNGSAAKQKRKPEVHLVLDSHEAMANHIPVGSHGRAAAVMFNLGYLPGADQTVITKPETTIAALDSAVRLLRIGGIITVVLYPGHSGGDTETREVEQWASSLSVQDCQSVIYRMAQRADAPYLIAIEKKVHLAP</sequence>
<name>A0ABW0VQV7_9BACL</name>
<dbReference type="Proteomes" id="UP001596047">
    <property type="component" value="Unassembled WGS sequence"/>
</dbReference>
<feature type="region of interest" description="Disordered" evidence="1">
    <location>
        <begin position="71"/>
        <end position="94"/>
    </location>
</feature>
<dbReference type="PANTHER" id="PTHR35276:SF1">
    <property type="entry name" value="TRNA (MNM(5)S(2)U34)-METHYLTRANSFERASE, CHLOROPLASTIC"/>
    <property type="match status" value="1"/>
</dbReference>
<reference evidence="3" key="1">
    <citation type="journal article" date="2019" name="Int. J. Syst. Evol. Microbiol.">
        <title>The Global Catalogue of Microorganisms (GCM) 10K type strain sequencing project: providing services to taxonomists for standard genome sequencing and annotation.</title>
        <authorList>
            <consortium name="The Broad Institute Genomics Platform"/>
            <consortium name="The Broad Institute Genome Sequencing Center for Infectious Disease"/>
            <person name="Wu L."/>
            <person name="Ma J."/>
        </authorList>
    </citation>
    <scope>NUCLEOTIDE SEQUENCE [LARGE SCALE GENOMIC DNA]</scope>
    <source>
        <strain evidence="3">CGMCC 1.3240</strain>
    </source>
</reference>
<organism evidence="2 3">
    <name type="scientific">Paenibacillus solisilvae</name>
    <dbReference type="NCBI Taxonomy" id="2486751"/>
    <lineage>
        <taxon>Bacteria</taxon>
        <taxon>Bacillati</taxon>
        <taxon>Bacillota</taxon>
        <taxon>Bacilli</taxon>
        <taxon>Bacillales</taxon>
        <taxon>Paenibacillaceae</taxon>
        <taxon>Paenibacillus</taxon>
    </lineage>
</organism>
<gene>
    <name evidence="2" type="ORF">ACFPYJ_03945</name>
</gene>
<comment type="caution">
    <text evidence="2">The sequence shown here is derived from an EMBL/GenBank/DDBJ whole genome shotgun (WGS) entry which is preliminary data.</text>
</comment>
<dbReference type="PANTHER" id="PTHR35276">
    <property type="entry name" value="S-ADENOSYL-L-METHIONINE-DEPENDENT METHYLTRANSFERASES SUPERFAMILY PROTEIN"/>
    <property type="match status" value="1"/>
</dbReference>
<dbReference type="CDD" id="cd02440">
    <property type="entry name" value="AdoMet_MTases"/>
    <property type="match status" value="1"/>
</dbReference>
<protein>
    <submittedName>
        <fullName evidence="2">Class I SAM-dependent methyltransferase</fullName>
    </submittedName>
</protein>
<evidence type="ECO:0000313" key="2">
    <source>
        <dbReference type="EMBL" id="MFC5648282.1"/>
    </source>
</evidence>
<dbReference type="InterPro" id="IPR029063">
    <property type="entry name" value="SAM-dependent_MTases_sf"/>
</dbReference>
<dbReference type="SUPFAM" id="SSF53335">
    <property type="entry name" value="S-adenosyl-L-methionine-dependent methyltransferases"/>
    <property type="match status" value="1"/>
</dbReference>
<dbReference type="InterPro" id="IPR010719">
    <property type="entry name" value="MnmM_MeTrfase"/>
</dbReference>
<dbReference type="Pfam" id="PF06962">
    <property type="entry name" value="rRNA_methylase"/>
    <property type="match status" value="1"/>
</dbReference>
<accession>A0ABW0VQV7</accession>
<dbReference type="GO" id="GO:0032259">
    <property type="term" value="P:methylation"/>
    <property type="evidence" value="ECO:0007669"/>
    <property type="project" value="UniProtKB-KW"/>
</dbReference>
<dbReference type="Gene3D" id="3.40.50.150">
    <property type="entry name" value="Vaccinia Virus protein VP39"/>
    <property type="match status" value="1"/>
</dbReference>
<dbReference type="RefSeq" id="WP_379186736.1">
    <property type="nucleotide sequence ID" value="NZ_JBHSOW010000015.1"/>
</dbReference>
<dbReference type="GO" id="GO:0008168">
    <property type="term" value="F:methyltransferase activity"/>
    <property type="evidence" value="ECO:0007669"/>
    <property type="project" value="UniProtKB-KW"/>
</dbReference>
<proteinExistence type="predicted"/>